<dbReference type="RefSeq" id="XP_058330115.1">
    <property type="nucleotide sequence ID" value="XM_058474375.1"/>
</dbReference>
<gene>
    <name evidence="2" type="ORF">N7468_005078</name>
</gene>
<evidence type="ECO:0000313" key="2">
    <source>
        <dbReference type="EMBL" id="KAJ5232122.1"/>
    </source>
</evidence>
<name>A0A9W9P0W8_9EURO</name>
<dbReference type="EMBL" id="JAPQKS010000004">
    <property type="protein sequence ID" value="KAJ5232122.1"/>
    <property type="molecule type" value="Genomic_DNA"/>
</dbReference>
<dbReference type="Proteomes" id="UP001150941">
    <property type="component" value="Unassembled WGS sequence"/>
</dbReference>
<evidence type="ECO:0000313" key="3">
    <source>
        <dbReference type="Proteomes" id="UP001150941"/>
    </source>
</evidence>
<keyword evidence="3" id="KW-1185">Reference proteome</keyword>
<feature type="transmembrane region" description="Helical" evidence="1">
    <location>
        <begin position="59"/>
        <end position="82"/>
    </location>
</feature>
<reference evidence="2" key="1">
    <citation type="submission" date="2022-11" db="EMBL/GenBank/DDBJ databases">
        <authorList>
            <person name="Petersen C."/>
        </authorList>
    </citation>
    <scope>NUCLEOTIDE SEQUENCE</scope>
    <source>
        <strain evidence="2">IBT 19713</strain>
    </source>
</reference>
<accession>A0A9W9P0W8</accession>
<dbReference type="GeneID" id="83201678"/>
<proteinExistence type="predicted"/>
<comment type="caution">
    <text evidence="2">The sequence shown here is derived from an EMBL/GenBank/DDBJ whole genome shotgun (WGS) entry which is preliminary data.</text>
</comment>
<evidence type="ECO:0000256" key="1">
    <source>
        <dbReference type="SAM" id="Phobius"/>
    </source>
</evidence>
<keyword evidence="1" id="KW-0472">Membrane</keyword>
<organism evidence="2 3">
    <name type="scientific">Penicillium chermesinum</name>
    <dbReference type="NCBI Taxonomy" id="63820"/>
    <lineage>
        <taxon>Eukaryota</taxon>
        <taxon>Fungi</taxon>
        <taxon>Dikarya</taxon>
        <taxon>Ascomycota</taxon>
        <taxon>Pezizomycotina</taxon>
        <taxon>Eurotiomycetes</taxon>
        <taxon>Eurotiomycetidae</taxon>
        <taxon>Eurotiales</taxon>
        <taxon>Aspergillaceae</taxon>
        <taxon>Penicillium</taxon>
    </lineage>
</organism>
<feature type="transmembrane region" description="Helical" evidence="1">
    <location>
        <begin position="94"/>
        <end position="111"/>
    </location>
</feature>
<protein>
    <submittedName>
        <fullName evidence="2">Uncharacterized protein</fullName>
    </submittedName>
</protein>
<dbReference type="AlphaFoldDB" id="A0A9W9P0W8"/>
<dbReference type="OrthoDB" id="3254104at2759"/>
<feature type="transmembrane region" description="Helical" evidence="1">
    <location>
        <begin position="123"/>
        <end position="143"/>
    </location>
</feature>
<keyword evidence="1" id="KW-0812">Transmembrane</keyword>
<feature type="transmembrane region" description="Helical" evidence="1">
    <location>
        <begin position="27"/>
        <end position="47"/>
    </location>
</feature>
<keyword evidence="1" id="KW-1133">Transmembrane helix</keyword>
<sequence length="210" mass="22787">MQAHLPEPVWMPAGQSHGPQVPRVWKLASNCASVGLLLGYLMLAVVFGGSSDDLHINAAAAAVVAYGFIGISYAVSVGISFCQRSAQGFLLRPYLIINLIALFNVVFNIIARDLRPLNAARVIAIGLPATGVLVYGLVAFLIYRELEPEGSHLPDEGSSSMLLLDDVESQRQHFARLLETRDAPAPSPELVQNTYRLDLPIVERTPDDQV</sequence>
<reference evidence="2" key="2">
    <citation type="journal article" date="2023" name="IMA Fungus">
        <title>Comparative genomic study of the Penicillium genus elucidates a diverse pangenome and 15 lateral gene transfer events.</title>
        <authorList>
            <person name="Petersen C."/>
            <person name="Sorensen T."/>
            <person name="Nielsen M.R."/>
            <person name="Sondergaard T.E."/>
            <person name="Sorensen J.L."/>
            <person name="Fitzpatrick D.A."/>
            <person name="Frisvad J.C."/>
            <person name="Nielsen K.L."/>
        </authorList>
    </citation>
    <scope>NUCLEOTIDE SEQUENCE</scope>
    <source>
        <strain evidence="2">IBT 19713</strain>
    </source>
</reference>